<dbReference type="InterPro" id="IPR036063">
    <property type="entry name" value="Smr_dom_sf"/>
</dbReference>
<dbReference type="EMBL" id="FMYP01000013">
    <property type="protein sequence ID" value="SDB98610.1"/>
    <property type="molecule type" value="Genomic_DNA"/>
</dbReference>
<dbReference type="SUPFAM" id="SSF158949">
    <property type="entry name" value="Smr-associated domain-like"/>
    <property type="match status" value="1"/>
</dbReference>
<evidence type="ECO:0000313" key="3">
    <source>
        <dbReference type="Proteomes" id="UP000199452"/>
    </source>
</evidence>
<dbReference type="Pfam" id="PF01713">
    <property type="entry name" value="Smr"/>
    <property type="match status" value="1"/>
</dbReference>
<dbReference type="RefSeq" id="WP_092436639.1">
    <property type="nucleotide sequence ID" value="NZ_FMYP01000013.1"/>
</dbReference>
<sequence>MQLKKGSKVKFLNDVGGGRVIEIINAKMVKIETFDGFDMPCLIDDLILIEEDASSYNSSSSSNAVKKSSNSNQHQPIAETVPVQKHGDQQLFNCIGGPKDPAGDKIDVILALSPADPVHPTDKAIDLYLINDGNYRALYVISKNGNANMVPIAAGLLEPDTKLRLGEIPQNELPLGLNFNVQLIFFKNSEFALKPVEQFNVSVSAIKLLRPGAYIENDFFDEKAMILLLAGNKIEQETPNPMMIKDAMLTPKPADRSTKPVKSTPALEEIDLHIEELIDSHANLSAGEILEIQLARFTTVLDGAIKHKTSNVVFIHGVGNGKLKFEVHKLLDTKYKHVKYQDASFKEYGYGATLVIVK</sequence>
<name>A0A1G6HWP0_9BACT</name>
<dbReference type="Pfam" id="PF09640">
    <property type="entry name" value="DUF2027"/>
    <property type="match status" value="1"/>
</dbReference>
<keyword evidence="3" id="KW-1185">Reference proteome</keyword>
<feature type="domain" description="Smr" evidence="1">
    <location>
        <begin position="301"/>
        <end position="358"/>
    </location>
</feature>
<dbReference type="Proteomes" id="UP000199452">
    <property type="component" value="Unassembled WGS sequence"/>
</dbReference>
<dbReference type="InterPro" id="IPR002625">
    <property type="entry name" value="Smr_dom"/>
</dbReference>
<organism evidence="2 3">
    <name type="scientific">Williamwhitmania taraxaci</name>
    <dbReference type="NCBI Taxonomy" id="1640674"/>
    <lineage>
        <taxon>Bacteria</taxon>
        <taxon>Pseudomonadati</taxon>
        <taxon>Bacteroidota</taxon>
        <taxon>Bacteroidia</taxon>
        <taxon>Bacteroidales</taxon>
        <taxon>Williamwhitmaniaceae</taxon>
        <taxon>Williamwhitmania</taxon>
    </lineage>
</organism>
<dbReference type="PROSITE" id="PS50828">
    <property type="entry name" value="SMR"/>
    <property type="match status" value="1"/>
</dbReference>
<dbReference type="InterPro" id="IPR018598">
    <property type="entry name" value="DUF2027"/>
</dbReference>
<dbReference type="AlphaFoldDB" id="A0A1G6HWP0"/>
<proteinExistence type="predicted"/>
<gene>
    <name evidence="2" type="ORF">SAMN05216323_101358</name>
</gene>
<dbReference type="InterPro" id="IPR036781">
    <property type="entry name" value="Smr_assoc-like_sf"/>
</dbReference>
<dbReference type="OrthoDB" id="1524810at2"/>
<dbReference type="STRING" id="1640674.SAMN05216323_101358"/>
<evidence type="ECO:0000313" key="2">
    <source>
        <dbReference type="EMBL" id="SDB98610.1"/>
    </source>
</evidence>
<dbReference type="Gene3D" id="2.60.40.1600">
    <property type="entry name" value="Smr-associated-like"/>
    <property type="match status" value="1"/>
</dbReference>
<evidence type="ECO:0000259" key="1">
    <source>
        <dbReference type="PROSITE" id="PS50828"/>
    </source>
</evidence>
<dbReference type="Gene3D" id="3.30.1370.110">
    <property type="match status" value="1"/>
</dbReference>
<protein>
    <submittedName>
        <fullName evidence="2">Smr domain-containing protein</fullName>
    </submittedName>
</protein>
<reference evidence="2 3" key="1">
    <citation type="submission" date="2016-09" db="EMBL/GenBank/DDBJ databases">
        <authorList>
            <person name="Capua I."/>
            <person name="De Benedictis P."/>
            <person name="Joannis T."/>
            <person name="Lombin L.H."/>
            <person name="Cattoli G."/>
        </authorList>
    </citation>
    <scope>NUCLEOTIDE SEQUENCE [LARGE SCALE GENOMIC DNA]</scope>
    <source>
        <strain evidence="2 3">A7P-90m</strain>
    </source>
</reference>
<accession>A0A1G6HWP0</accession>